<keyword evidence="3" id="KW-0540">Nuclease</keyword>
<evidence type="ECO:0000256" key="6">
    <source>
        <dbReference type="ARBA" id="ARBA00023157"/>
    </source>
</evidence>
<gene>
    <name evidence="11" type="ORF">B0J12DRAFT_775013</name>
</gene>
<keyword evidence="5" id="KW-0378">Hydrolase</keyword>
<evidence type="ECO:0000256" key="9">
    <source>
        <dbReference type="SAM" id="MobiDB-lite"/>
    </source>
</evidence>
<dbReference type="SUPFAM" id="SSF53933">
    <property type="entry name" value="Microbial ribonucleases"/>
    <property type="match status" value="1"/>
</dbReference>
<comment type="catalytic activity">
    <reaction evidence="8">
        <text>[RNA] containing guanosine + H2O = an [RNA fragment]-3'-guanosine-3'-phosphate + a 5'-hydroxy-ribonucleotide-3'-[RNA fragment].</text>
        <dbReference type="EC" id="4.6.1.24"/>
    </reaction>
</comment>
<dbReference type="EC" id="4.6.1.24" evidence="2"/>
<feature type="region of interest" description="Disordered" evidence="9">
    <location>
        <begin position="174"/>
        <end position="193"/>
    </location>
</feature>
<evidence type="ECO:0000313" key="11">
    <source>
        <dbReference type="EMBL" id="KAH7057283.1"/>
    </source>
</evidence>
<feature type="signal peptide" evidence="10">
    <location>
        <begin position="1"/>
        <end position="21"/>
    </location>
</feature>
<dbReference type="PANTHER" id="PTHR42104:SF1">
    <property type="entry name" value="EXTRACELLULAR GUANYL-SPECIFIC RIBONUCLEASE RNTA (AFU_ORTHOLOGUE AFUA_4G03230)"/>
    <property type="match status" value="1"/>
</dbReference>
<keyword evidence="7" id="KW-0456">Lyase</keyword>
<proteinExistence type="inferred from homology"/>
<keyword evidence="6" id="KW-1015">Disulfide bond</keyword>
<dbReference type="EMBL" id="JAGTJR010000007">
    <property type="protein sequence ID" value="KAH7057283.1"/>
    <property type="molecule type" value="Genomic_DNA"/>
</dbReference>
<reference evidence="11 12" key="1">
    <citation type="journal article" date="2021" name="Nat. Commun.">
        <title>Genetic determinants of endophytism in the Arabidopsis root mycobiome.</title>
        <authorList>
            <person name="Mesny F."/>
            <person name="Miyauchi S."/>
            <person name="Thiergart T."/>
            <person name="Pickel B."/>
            <person name="Atanasova L."/>
            <person name="Karlsson M."/>
            <person name="Huettel B."/>
            <person name="Barry K.W."/>
            <person name="Haridas S."/>
            <person name="Chen C."/>
            <person name="Bauer D."/>
            <person name="Andreopoulos W."/>
            <person name="Pangilinan J."/>
            <person name="LaButti K."/>
            <person name="Riley R."/>
            <person name="Lipzen A."/>
            <person name="Clum A."/>
            <person name="Drula E."/>
            <person name="Henrissat B."/>
            <person name="Kohler A."/>
            <person name="Grigoriev I.V."/>
            <person name="Martin F.M."/>
            <person name="Hacquard S."/>
        </authorList>
    </citation>
    <scope>NUCLEOTIDE SEQUENCE [LARGE SCALE GENOMIC DNA]</scope>
    <source>
        <strain evidence="11 12">MPI-SDFR-AT-0080</strain>
    </source>
</reference>
<name>A0ABQ8GJ17_9PEZI</name>
<evidence type="ECO:0000256" key="4">
    <source>
        <dbReference type="ARBA" id="ARBA00022759"/>
    </source>
</evidence>
<dbReference type="InterPro" id="IPR000026">
    <property type="entry name" value="N1-like"/>
</dbReference>
<protein>
    <recommendedName>
        <fullName evidence="2">ribonuclease T1</fullName>
        <ecNumber evidence="2">4.6.1.24</ecNumber>
    </recommendedName>
</protein>
<keyword evidence="10" id="KW-0732">Signal</keyword>
<comment type="caution">
    <text evidence="11">The sequence shown here is derived from an EMBL/GenBank/DDBJ whole genome shotgun (WGS) entry which is preliminary data.</text>
</comment>
<dbReference type="PANTHER" id="PTHR42104">
    <property type="entry name" value="EXTRACELLULAR GUANYL-SPECIFIC RIBONUCLEASE RNTA (AFU_ORTHOLOGUE AFUA_4G03230)"/>
    <property type="match status" value="1"/>
</dbReference>
<sequence length="193" mass="20516">MASRFITLLFFVVAFLPFSFARALDANALAVRAPPVFTFKFTGVVNAPSNQAEIPASQTCNSRAGANTYAKTAVIDAVKQGARYKQSGQVATKGKYPHVFANTPGVDTVTFETGCNANADVFEFPILNTGALLSGGPSVKTNVGTDRVLFQMSFDSANNEVDTVYCGTITHSSQNTVKDPKTGKPLQPFSNCS</sequence>
<accession>A0ABQ8GJ17</accession>
<organism evidence="11 12">
    <name type="scientific">Macrophomina phaseolina</name>
    <dbReference type="NCBI Taxonomy" id="35725"/>
    <lineage>
        <taxon>Eukaryota</taxon>
        <taxon>Fungi</taxon>
        <taxon>Dikarya</taxon>
        <taxon>Ascomycota</taxon>
        <taxon>Pezizomycotina</taxon>
        <taxon>Dothideomycetes</taxon>
        <taxon>Dothideomycetes incertae sedis</taxon>
        <taxon>Botryosphaeriales</taxon>
        <taxon>Botryosphaeriaceae</taxon>
        <taxon>Macrophomina</taxon>
    </lineage>
</organism>
<evidence type="ECO:0000256" key="1">
    <source>
        <dbReference type="ARBA" id="ARBA00009006"/>
    </source>
</evidence>
<evidence type="ECO:0000256" key="7">
    <source>
        <dbReference type="ARBA" id="ARBA00023239"/>
    </source>
</evidence>
<dbReference type="InterPro" id="IPR016191">
    <property type="entry name" value="Ribonuclease/ribotoxin"/>
</dbReference>
<evidence type="ECO:0000256" key="5">
    <source>
        <dbReference type="ARBA" id="ARBA00022801"/>
    </source>
</evidence>
<feature type="chain" id="PRO_5046025327" description="ribonuclease T1" evidence="10">
    <location>
        <begin position="22"/>
        <end position="193"/>
    </location>
</feature>
<evidence type="ECO:0000256" key="2">
    <source>
        <dbReference type="ARBA" id="ARBA00012549"/>
    </source>
</evidence>
<keyword evidence="4" id="KW-0255">Endonuclease</keyword>
<keyword evidence="12" id="KW-1185">Reference proteome</keyword>
<evidence type="ECO:0000313" key="12">
    <source>
        <dbReference type="Proteomes" id="UP000774617"/>
    </source>
</evidence>
<evidence type="ECO:0000256" key="10">
    <source>
        <dbReference type="SAM" id="SignalP"/>
    </source>
</evidence>
<evidence type="ECO:0000256" key="8">
    <source>
        <dbReference type="ARBA" id="ARBA00034015"/>
    </source>
</evidence>
<evidence type="ECO:0000256" key="3">
    <source>
        <dbReference type="ARBA" id="ARBA00022722"/>
    </source>
</evidence>
<dbReference type="Proteomes" id="UP000774617">
    <property type="component" value="Unassembled WGS sequence"/>
</dbReference>
<dbReference type="Pfam" id="PF00545">
    <property type="entry name" value="Ribonuclease"/>
    <property type="match status" value="1"/>
</dbReference>
<dbReference type="Gene3D" id="3.10.450.30">
    <property type="entry name" value="Microbial ribonucleases"/>
    <property type="match status" value="1"/>
</dbReference>
<comment type="similarity">
    <text evidence="1">Belongs to the ribonuclease N1/T1 family.</text>
</comment>